<keyword evidence="5" id="KW-0862">Zinc</keyword>
<keyword evidence="2" id="KW-0479">Metal-binding</keyword>
<dbReference type="Pfam" id="PF08238">
    <property type="entry name" value="Sel1"/>
    <property type="match status" value="2"/>
</dbReference>
<dbReference type="EMBL" id="KV784360">
    <property type="protein sequence ID" value="OEU14358.1"/>
    <property type="molecule type" value="Genomic_DNA"/>
</dbReference>
<dbReference type="InterPro" id="IPR006597">
    <property type="entry name" value="Sel1-like"/>
</dbReference>
<feature type="domain" description="MYND-type" evidence="7">
    <location>
        <begin position="20"/>
        <end position="60"/>
    </location>
</feature>
<protein>
    <submittedName>
        <fullName evidence="8">HCP-like protein</fullName>
    </submittedName>
</protein>
<reference evidence="8 9" key="1">
    <citation type="submission" date="2016-09" db="EMBL/GenBank/DDBJ databases">
        <title>Extensive genetic diversity and differential bi-allelic expression allows diatom success in the polar Southern Ocean.</title>
        <authorList>
            <consortium name="DOE Joint Genome Institute"/>
            <person name="Mock T."/>
            <person name="Otillar R.P."/>
            <person name="Strauss J."/>
            <person name="Dupont C."/>
            <person name="Frickenhaus S."/>
            <person name="Maumus F."/>
            <person name="Mcmullan M."/>
            <person name="Sanges R."/>
            <person name="Schmutz J."/>
            <person name="Toseland A."/>
            <person name="Valas R."/>
            <person name="Veluchamy A."/>
            <person name="Ward B.J."/>
            <person name="Allen A."/>
            <person name="Barry K."/>
            <person name="Falciatore A."/>
            <person name="Ferrante M."/>
            <person name="Fortunato A.E."/>
            <person name="Gloeckner G."/>
            <person name="Gruber A."/>
            <person name="Hipkin R."/>
            <person name="Janech M."/>
            <person name="Kroth P."/>
            <person name="Leese F."/>
            <person name="Lindquist E."/>
            <person name="Lyon B.R."/>
            <person name="Martin J."/>
            <person name="Mayer C."/>
            <person name="Parker M."/>
            <person name="Quesneville H."/>
            <person name="Raymond J."/>
            <person name="Uhlig C."/>
            <person name="Valentin K.U."/>
            <person name="Worden A.Z."/>
            <person name="Armbrust E.V."/>
            <person name="Bowler C."/>
            <person name="Green B."/>
            <person name="Moulton V."/>
            <person name="Van Oosterhout C."/>
            <person name="Grigoriev I."/>
        </authorList>
    </citation>
    <scope>NUCLEOTIDE SEQUENCE [LARGE SCALE GENOMIC DNA]</scope>
    <source>
        <strain evidence="8 9">CCMP1102</strain>
    </source>
</reference>
<dbReference type="PANTHER" id="PTHR13891:SF1">
    <property type="entry name" value="CYTOCHROME C OXIDASE ASSEMBLY FACTOR 7"/>
    <property type="match status" value="1"/>
</dbReference>
<dbReference type="KEGG" id="fcy:FRACYDRAFT_240898"/>
<dbReference type="PROSITE" id="PS50865">
    <property type="entry name" value="ZF_MYND_2"/>
    <property type="match status" value="1"/>
</dbReference>
<dbReference type="GO" id="GO:0008270">
    <property type="term" value="F:zinc ion binding"/>
    <property type="evidence" value="ECO:0007669"/>
    <property type="project" value="UniProtKB-KW"/>
</dbReference>
<dbReference type="OrthoDB" id="40126at2759"/>
<dbReference type="Pfam" id="PF01753">
    <property type="entry name" value="zf-MYND"/>
    <property type="match status" value="1"/>
</dbReference>
<organism evidence="8 9">
    <name type="scientific">Fragilariopsis cylindrus CCMP1102</name>
    <dbReference type="NCBI Taxonomy" id="635003"/>
    <lineage>
        <taxon>Eukaryota</taxon>
        <taxon>Sar</taxon>
        <taxon>Stramenopiles</taxon>
        <taxon>Ochrophyta</taxon>
        <taxon>Bacillariophyta</taxon>
        <taxon>Bacillariophyceae</taxon>
        <taxon>Bacillariophycidae</taxon>
        <taxon>Bacillariales</taxon>
        <taxon>Bacillariaceae</taxon>
        <taxon>Fragilariopsis</taxon>
    </lineage>
</organism>
<evidence type="ECO:0000259" key="7">
    <source>
        <dbReference type="PROSITE" id="PS50865"/>
    </source>
</evidence>
<gene>
    <name evidence="8" type="ORF">FRACYDRAFT_240898</name>
</gene>
<dbReference type="InterPro" id="IPR002893">
    <property type="entry name" value="Znf_MYND"/>
</dbReference>
<dbReference type="Gene3D" id="1.25.40.10">
    <property type="entry name" value="Tetratricopeptide repeat domain"/>
    <property type="match status" value="1"/>
</dbReference>
<dbReference type="PANTHER" id="PTHR13891">
    <property type="entry name" value="CYTOCHROME C OXIDASE ASSEMBLY FACTOR 7"/>
    <property type="match status" value="1"/>
</dbReference>
<proteinExistence type="inferred from homology"/>
<keyword evidence="4 6" id="KW-0863">Zinc-finger</keyword>
<keyword evidence="3" id="KW-0677">Repeat</keyword>
<dbReference type="Gene3D" id="6.10.140.2220">
    <property type="match status" value="1"/>
</dbReference>
<dbReference type="AlphaFoldDB" id="A0A1E7F845"/>
<keyword evidence="9" id="KW-1185">Reference proteome</keyword>
<evidence type="ECO:0000256" key="2">
    <source>
        <dbReference type="ARBA" id="ARBA00022723"/>
    </source>
</evidence>
<dbReference type="SUPFAM" id="SSF81901">
    <property type="entry name" value="HCP-like"/>
    <property type="match status" value="1"/>
</dbReference>
<evidence type="ECO:0000256" key="5">
    <source>
        <dbReference type="ARBA" id="ARBA00022833"/>
    </source>
</evidence>
<dbReference type="InterPro" id="IPR040239">
    <property type="entry name" value="HcpB-like"/>
</dbReference>
<dbReference type="SUPFAM" id="SSF144232">
    <property type="entry name" value="HIT/MYND zinc finger-like"/>
    <property type="match status" value="1"/>
</dbReference>
<evidence type="ECO:0000256" key="6">
    <source>
        <dbReference type="PROSITE-ProRule" id="PRU00134"/>
    </source>
</evidence>
<name>A0A1E7F845_9STRA</name>
<sequence length="348" mass="39614">MMRSFLPNCDDINALMHCANQDCRKKAEPFTLKMCTACRSVSYCNVDCQRTHRKNHKHHCNQGAQTLKECAQSLKECGEYFATKHHDTKEKSDDADDDNDDFFQPILPQDDCPICTLPLPIDGSGQSYNECCGNILCSSCGNEDMRVTYERGLIPCCAFCRQPNPLSYNETFVRIKKRMDINDSTAIFIASQCYEFGNSGRPKNPQKAFELCLRAAELGHPKACNTVSYYYSDGVGVPKDMAKSREYEVKAVKRGDIKARYNIGLSEQEKDNFRLASRHWLISAAAGHKDSLEMIAESYKIKLVTKKEYSTALFSYRNVHKDEWSIERETTVVDAYNCAQEKDHKIDS</sequence>
<dbReference type="GO" id="GO:0005758">
    <property type="term" value="C:mitochondrial intermembrane space"/>
    <property type="evidence" value="ECO:0007669"/>
    <property type="project" value="TreeGrafter"/>
</dbReference>
<evidence type="ECO:0000256" key="4">
    <source>
        <dbReference type="ARBA" id="ARBA00022771"/>
    </source>
</evidence>
<comment type="similarity">
    <text evidence="1">Belongs to the hcp beta-lactamase family.</text>
</comment>
<evidence type="ECO:0000256" key="1">
    <source>
        <dbReference type="ARBA" id="ARBA00008486"/>
    </source>
</evidence>
<evidence type="ECO:0000313" key="9">
    <source>
        <dbReference type="Proteomes" id="UP000095751"/>
    </source>
</evidence>
<evidence type="ECO:0000313" key="8">
    <source>
        <dbReference type="EMBL" id="OEU14358.1"/>
    </source>
</evidence>
<dbReference type="InterPro" id="IPR011990">
    <property type="entry name" value="TPR-like_helical_dom_sf"/>
</dbReference>
<dbReference type="SMART" id="SM00671">
    <property type="entry name" value="SEL1"/>
    <property type="match status" value="3"/>
</dbReference>
<dbReference type="Proteomes" id="UP000095751">
    <property type="component" value="Unassembled WGS sequence"/>
</dbReference>
<dbReference type="InParanoid" id="A0A1E7F845"/>
<evidence type="ECO:0000256" key="3">
    <source>
        <dbReference type="ARBA" id="ARBA00022737"/>
    </source>
</evidence>
<accession>A0A1E7F845</accession>